<feature type="region of interest" description="Disordered" evidence="1">
    <location>
        <begin position="415"/>
        <end position="517"/>
    </location>
</feature>
<feature type="compositionally biased region" description="Basic and acidic residues" evidence="1">
    <location>
        <begin position="1"/>
        <end position="15"/>
    </location>
</feature>
<dbReference type="STRING" id="1835702.A0A1F5LAE1"/>
<feature type="compositionally biased region" description="Basic and acidic residues" evidence="1">
    <location>
        <begin position="62"/>
        <end position="76"/>
    </location>
</feature>
<dbReference type="EMBL" id="LXJU01000018">
    <property type="protein sequence ID" value="OGE50203.1"/>
    <property type="molecule type" value="Genomic_DNA"/>
</dbReference>
<feature type="region of interest" description="Disordered" evidence="1">
    <location>
        <begin position="54"/>
        <end position="114"/>
    </location>
</feature>
<feature type="compositionally biased region" description="Polar residues" evidence="1">
    <location>
        <begin position="256"/>
        <end position="267"/>
    </location>
</feature>
<name>A0A1F5LAE1_PENAI</name>
<feature type="compositionally biased region" description="Low complexity" evidence="1">
    <location>
        <begin position="280"/>
        <end position="298"/>
    </location>
</feature>
<feature type="region of interest" description="Disordered" evidence="1">
    <location>
        <begin position="1"/>
        <end position="35"/>
    </location>
</feature>
<gene>
    <name evidence="2" type="ORF">PENARI_c018G10413</name>
</gene>
<protein>
    <submittedName>
        <fullName evidence="2">Uncharacterized protein</fullName>
    </submittedName>
</protein>
<feature type="compositionally biased region" description="Low complexity" evidence="1">
    <location>
        <begin position="84"/>
        <end position="97"/>
    </location>
</feature>
<dbReference type="OrthoDB" id="2359117at2759"/>
<keyword evidence="3" id="KW-1185">Reference proteome</keyword>
<feature type="compositionally biased region" description="Polar residues" evidence="1">
    <location>
        <begin position="426"/>
        <end position="448"/>
    </location>
</feature>
<accession>A0A1F5LAE1</accession>
<organism evidence="2 3">
    <name type="scientific">Penicillium arizonense</name>
    <dbReference type="NCBI Taxonomy" id="1835702"/>
    <lineage>
        <taxon>Eukaryota</taxon>
        <taxon>Fungi</taxon>
        <taxon>Dikarya</taxon>
        <taxon>Ascomycota</taxon>
        <taxon>Pezizomycotina</taxon>
        <taxon>Eurotiomycetes</taxon>
        <taxon>Eurotiomycetidae</taxon>
        <taxon>Eurotiales</taxon>
        <taxon>Aspergillaceae</taxon>
        <taxon>Penicillium</taxon>
    </lineage>
</organism>
<feature type="region of interest" description="Disordered" evidence="1">
    <location>
        <begin position="320"/>
        <end position="399"/>
    </location>
</feature>
<feature type="compositionally biased region" description="Low complexity" evidence="1">
    <location>
        <begin position="449"/>
        <end position="464"/>
    </location>
</feature>
<feature type="region of interest" description="Disordered" evidence="1">
    <location>
        <begin position="150"/>
        <end position="214"/>
    </location>
</feature>
<comment type="caution">
    <text evidence="2">The sequence shown here is derived from an EMBL/GenBank/DDBJ whole genome shotgun (WGS) entry which is preliminary data.</text>
</comment>
<dbReference type="RefSeq" id="XP_022485652.1">
    <property type="nucleotide sequence ID" value="XM_022634652.1"/>
</dbReference>
<feature type="compositionally biased region" description="Basic and acidic residues" evidence="1">
    <location>
        <begin position="465"/>
        <end position="484"/>
    </location>
</feature>
<dbReference type="AlphaFoldDB" id="A0A1F5LAE1"/>
<feature type="compositionally biased region" description="Polar residues" evidence="1">
    <location>
        <begin position="102"/>
        <end position="114"/>
    </location>
</feature>
<evidence type="ECO:0000313" key="2">
    <source>
        <dbReference type="EMBL" id="OGE50203.1"/>
    </source>
</evidence>
<evidence type="ECO:0000256" key="1">
    <source>
        <dbReference type="SAM" id="MobiDB-lite"/>
    </source>
</evidence>
<dbReference type="GeneID" id="34579386"/>
<feature type="region of interest" description="Disordered" evidence="1">
    <location>
        <begin position="235"/>
        <end position="305"/>
    </location>
</feature>
<feature type="compositionally biased region" description="Polar residues" evidence="1">
    <location>
        <begin position="371"/>
        <end position="399"/>
    </location>
</feature>
<evidence type="ECO:0000313" key="3">
    <source>
        <dbReference type="Proteomes" id="UP000177622"/>
    </source>
</evidence>
<dbReference type="Proteomes" id="UP000177622">
    <property type="component" value="Unassembled WGS sequence"/>
</dbReference>
<reference evidence="2 3" key="1">
    <citation type="journal article" date="2016" name="Sci. Rep.">
        <title>Penicillium arizonense, a new, genome sequenced fungal species, reveals a high chemical diversity in secreted metabolites.</title>
        <authorList>
            <person name="Grijseels S."/>
            <person name="Nielsen J.C."/>
            <person name="Randelovic M."/>
            <person name="Nielsen J."/>
            <person name="Nielsen K.F."/>
            <person name="Workman M."/>
            <person name="Frisvad J.C."/>
        </authorList>
    </citation>
    <scope>NUCLEOTIDE SEQUENCE [LARGE SCALE GENOMIC DNA]</scope>
    <source>
        <strain evidence="2 3">CBS 141311</strain>
    </source>
</reference>
<sequence length="517" mass="55497">MDGRDASSRGAHAENRANAPVNHATPTVPVETRRAPLSLRVDGLSAVAVASGEGNSTPAYIESERGSDTSDGRRPDLYSASIVTDSLSSLPSSNDTSRFSELGNSYTSNEHGSVPQINQTSLQSAMAPQTQPVNGNVAERWQPSLPTIEAGNGSPPCLPKHSRTKSNFDGLAPGQKRTATGDIKPVSLDTPATHSDANGTTRRRSKSTGSSVYGSRIAQLSVHIRTRLSYAAAKVEKEKEKARLSLEAGPRPTLRTYHSASPLSTAPSDVASAPEINRPSLSHQSSSSSNGNSNCFPSHNRSRSAFSSPHLLSIPKLAPPVDIISCNGDNRRRRPNPNAISTPLNHSPVRRHRRHHSHQEHGLNRPVLGSETPSLSSTTHAPTSTPNGFYRPRTNSQNTSMEQDAIETLMFMSSPENSGYRFSPRPLQTTSTQSSLNESINTSNGTTHNGSQGSQNSGSYSGRGYETKPGLEAHAGDDIDRLLDQMDSDSEDEGRYASYRPAISGAHPFRGHHGRQR</sequence>
<proteinExistence type="predicted"/>
<feature type="compositionally biased region" description="Basic and acidic residues" evidence="1">
    <location>
        <begin position="235"/>
        <end position="244"/>
    </location>
</feature>
<feature type="compositionally biased region" description="Basic residues" evidence="1">
    <location>
        <begin position="348"/>
        <end position="358"/>
    </location>
</feature>